<feature type="transmembrane region" description="Helical" evidence="1">
    <location>
        <begin position="63"/>
        <end position="82"/>
    </location>
</feature>
<accession>A0A2T5P6J8</accession>
<protein>
    <submittedName>
        <fullName evidence="2">Uncharacterized protein</fullName>
    </submittedName>
</protein>
<name>A0A2T5P6J8_9PSED</name>
<gene>
    <name evidence="2" type="ORF">DBO85_13605</name>
</gene>
<feature type="transmembrane region" description="Helical" evidence="1">
    <location>
        <begin position="131"/>
        <end position="154"/>
    </location>
</feature>
<dbReference type="AlphaFoldDB" id="A0A2T5P6J8"/>
<comment type="caution">
    <text evidence="2">The sequence shown here is derived from an EMBL/GenBank/DDBJ whole genome shotgun (WGS) entry which is preliminary data.</text>
</comment>
<proteinExistence type="predicted"/>
<dbReference type="RefSeq" id="WP_108107816.1">
    <property type="nucleotide sequence ID" value="NZ_QASN01000020.1"/>
</dbReference>
<feature type="transmembrane region" description="Helical" evidence="1">
    <location>
        <begin position="33"/>
        <end position="54"/>
    </location>
</feature>
<keyword evidence="1" id="KW-0472">Membrane</keyword>
<sequence length="207" mass="22703">MDQENPYATPKVELIESVSLRSLPGLSASHLRLLGWLMLVCLLGELISLALFALGDGYDRDELVVASDVVSSSIVLLGAYLLLRLRMLLVARFAAQGLDRPVVLSVILSVLAQAMLLALGDEWWSSGRWAVAMVLVLVLFGGATLWLGIALLRIPESYGLLRTLAWLHIVSGAMTISVILMVLAFLLLLVAQFVMLLIFFREAKETR</sequence>
<keyword evidence="1" id="KW-1133">Transmembrane helix</keyword>
<keyword evidence="3" id="KW-1185">Reference proteome</keyword>
<dbReference type="Proteomes" id="UP000244064">
    <property type="component" value="Unassembled WGS sequence"/>
</dbReference>
<organism evidence="2 3">
    <name type="scientific">Pseudomonas mangrovi</name>
    <dbReference type="NCBI Taxonomy" id="2161748"/>
    <lineage>
        <taxon>Bacteria</taxon>
        <taxon>Pseudomonadati</taxon>
        <taxon>Pseudomonadota</taxon>
        <taxon>Gammaproteobacteria</taxon>
        <taxon>Pseudomonadales</taxon>
        <taxon>Pseudomonadaceae</taxon>
        <taxon>Pseudomonas</taxon>
    </lineage>
</organism>
<evidence type="ECO:0000256" key="1">
    <source>
        <dbReference type="SAM" id="Phobius"/>
    </source>
</evidence>
<feature type="transmembrane region" description="Helical" evidence="1">
    <location>
        <begin position="102"/>
        <end position="119"/>
    </location>
</feature>
<evidence type="ECO:0000313" key="3">
    <source>
        <dbReference type="Proteomes" id="UP000244064"/>
    </source>
</evidence>
<dbReference type="OrthoDB" id="6874884at2"/>
<reference evidence="2 3" key="1">
    <citation type="submission" date="2018-04" db="EMBL/GenBank/DDBJ databases">
        <title>Pseudomonas sp. nov., isolated from mangrove soil.</title>
        <authorList>
            <person name="Chen C."/>
        </authorList>
    </citation>
    <scope>NUCLEOTIDE SEQUENCE [LARGE SCALE GENOMIC DNA]</scope>
    <source>
        <strain evidence="2 3">TC-11</strain>
    </source>
</reference>
<dbReference type="EMBL" id="QASN01000020">
    <property type="protein sequence ID" value="PTU73370.1"/>
    <property type="molecule type" value="Genomic_DNA"/>
</dbReference>
<evidence type="ECO:0000313" key="2">
    <source>
        <dbReference type="EMBL" id="PTU73370.1"/>
    </source>
</evidence>
<feature type="transmembrane region" description="Helical" evidence="1">
    <location>
        <begin position="166"/>
        <end position="199"/>
    </location>
</feature>
<keyword evidence="1" id="KW-0812">Transmembrane</keyword>